<evidence type="ECO:0000313" key="11">
    <source>
        <dbReference type="Proteomes" id="UP000276634"/>
    </source>
</evidence>
<comment type="similarity">
    <text evidence="8">Belongs to the P-Pant transferase superfamily. AcpS family.</text>
</comment>
<dbReference type="InterPro" id="IPR004568">
    <property type="entry name" value="Ppantetheine-prot_Trfase_dom"/>
</dbReference>
<gene>
    <name evidence="8" type="primary">acpS</name>
    <name evidence="10" type="ORF">EDC57_1326</name>
</gene>
<organism evidence="10 11">
    <name type="scientific">Inmirania thermothiophila</name>
    <dbReference type="NCBI Taxonomy" id="1750597"/>
    <lineage>
        <taxon>Bacteria</taxon>
        <taxon>Pseudomonadati</taxon>
        <taxon>Pseudomonadota</taxon>
        <taxon>Gammaproteobacteria</taxon>
        <taxon>Chromatiales</taxon>
        <taxon>Ectothiorhodospiraceae</taxon>
        <taxon>Inmirania</taxon>
    </lineage>
</organism>
<evidence type="ECO:0000256" key="1">
    <source>
        <dbReference type="ARBA" id="ARBA00022516"/>
    </source>
</evidence>
<keyword evidence="7 8" id="KW-0275">Fatty acid biosynthesis</keyword>
<keyword evidence="4 8" id="KW-0276">Fatty acid metabolism</keyword>
<evidence type="ECO:0000256" key="5">
    <source>
        <dbReference type="ARBA" id="ARBA00022842"/>
    </source>
</evidence>
<keyword evidence="5 8" id="KW-0460">Magnesium</keyword>
<evidence type="ECO:0000256" key="6">
    <source>
        <dbReference type="ARBA" id="ARBA00023098"/>
    </source>
</evidence>
<keyword evidence="8" id="KW-0963">Cytoplasm</keyword>
<dbReference type="RefSeq" id="WP_123401110.1">
    <property type="nucleotide sequence ID" value="NZ_RJVI01000002.1"/>
</dbReference>
<evidence type="ECO:0000256" key="4">
    <source>
        <dbReference type="ARBA" id="ARBA00022832"/>
    </source>
</evidence>
<accession>A0A3N1XZV7</accession>
<dbReference type="InterPro" id="IPR037143">
    <property type="entry name" value="4-PPantetheinyl_Trfase_dom_sf"/>
</dbReference>
<evidence type="ECO:0000256" key="3">
    <source>
        <dbReference type="ARBA" id="ARBA00022723"/>
    </source>
</evidence>
<feature type="domain" description="4'-phosphopantetheinyl transferase" evidence="9">
    <location>
        <begin position="4"/>
        <end position="101"/>
    </location>
</feature>
<protein>
    <recommendedName>
        <fullName evidence="8">Holo-[acyl-carrier-protein] synthase</fullName>
        <shortName evidence="8">Holo-ACP synthase</shortName>
        <ecNumber evidence="8">2.7.8.7</ecNumber>
    </recommendedName>
    <alternativeName>
        <fullName evidence="8">4'-phosphopantetheinyl transferase AcpS</fullName>
    </alternativeName>
</protein>
<evidence type="ECO:0000256" key="2">
    <source>
        <dbReference type="ARBA" id="ARBA00022679"/>
    </source>
</evidence>
<dbReference type="GO" id="GO:0005737">
    <property type="term" value="C:cytoplasm"/>
    <property type="evidence" value="ECO:0007669"/>
    <property type="project" value="UniProtKB-SubCell"/>
</dbReference>
<dbReference type="GO" id="GO:0006633">
    <property type="term" value="P:fatty acid biosynthetic process"/>
    <property type="evidence" value="ECO:0007669"/>
    <property type="project" value="UniProtKB-UniRule"/>
</dbReference>
<dbReference type="HAMAP" id="MF_00101">
    <property type="entry name" value="AcpS"/>
    <property type="match status" value="1"/>
</dbReference>
<keyword evidence="1 8" id="KW-0444">Lipid biosynthesis</keyword>
<name>A0A3N1XZV7_9GAMM</name>
<dbReference type="OrthoDB" id="517356at2"/>
<dbReference type="NCBIfam" id="TIGR00556">
    <property type="entry name" value="pantethn_trn"/>
    <property type="match status" value="1"/>
</dbReference>
<dbReference type="EMBL" id="RJVI01000002">
    <property type="protein sequence ID" value="ROR32135.1"/>
    <property type="molecule type" value="Genomic_DNA"/>
</dbReference>
<evidence type="ECO:0000256" key="8">
    <source>
        <dbReference type="HAMAP-Rule" id="MF_00101"/>
    </source>
</evidence>
<dbReference type="Pfam" id="PF01648">
    <property type="entry name" value="ACPS"/>
    <property type="match status" value="1"/>
</dbReference>
<proteinExistence type="inferred from homology"/>
<dbReference type="Gene3D" id="3.90.470.20">
    <property type="entry name" value="4'-phosphopantetheinyl transferase domain"/>
    <property type="match status" value="1"/>
</dbReference>
<keyword evidence="2 8" id="KW-0808">Transferase</keyword>
<dbReference type="NCBIfam" id="TIGR00516">
    <property type="entry name" value="acpS"/>
    <property type="match status" value="1"/>
</dbReference>
<reference evidence="10 11" key="1">
    <citation type="submission" date="2018-11" db="EMBL/GenBank/DDBJ databases">
        <title>Genomic Encyclopedia of Type Strains, Phase IV (KMG-IV): sequencing the most valuable type-strain genomes for metagenomic binning, comparative biology and taxonomic classification.</title>
        <authorList>
            <person name="Goeker M."/>
        </authorList>
    </citation>
    <scope>NUCLEOTIDE SEQUENCE [LARGE SCALE GENOMIC DNA]</scope>
    <source>
        <strain evidence="10 11">DSM 100275</strain>
    </source>
</reference>
<comment type="catalytic activity">
    <reaction evidence="8">
        <text>apo-[ACP] + CoA = holo-[ACP] + adenosine 3',5'-bisphosphate + H(+)</text>
        <dbReference type="Rhea" id="RHEA:12068"/>
        <dbReference type="Rhea" id="RHEA-COMP:9685"/>
        <dbReference type="Rhea" id="RHEA-COMP:9690"/>
        <dbReference type="ChEBI" id="CHEBI:15378"/>
        <dbReference type="ChEBI" id="CHEBI:29999"/>
        <dbReference type="ChEBI" id="CHEBI:57287"/>
        <dbReference type="ChEBI" id="CHEBI:58343"/>
        <dbReference type="ChEBI" id="CHEBI:64479"/>
        <dbReference type="EC" id="2.7.8.7"/>
    </reaction>
</comment>
<keyword evidence="6 8" id="KW-0443">Lipid metabolism</keyword>
<dbReference type="EC" id="2.7.8.7" evidence="8"/>
<evidence type="ECO:0000313" key="10">
    <source>
        <dbReference type="EMBL" id="ROR32135.1"/>
    </source>
</evidence>
<feature type="binding site" evidence="8">
    <location>
        <position position="8"/>
    </location>
    <ligand>
        <name>Mg(2+)</name>
        <dbReference type="ChEBI" id="CHEBI:18420"/>
    </ligand>
</feature>
<dbReference type="InterPro" id="IPR002582">
    <property type="entry name" value="ACPS"/>
</dbReference>
<comment type="caution">
    <text evidence="10">The sequence shown here is derived from an EMBL/GenBank/DDBJ whole genome shotgun (WGS) entry which is preliminary data.</text>
</comment>
<comment type="cofactor">
    <cofactor evidence="8">
        <name>Mg(2+)</name>
        <dbReference type="ChEBI" id="CHEBI:18420"/>
    </cofactor>
</comment>
<dbReference type="GO" id="GO:0000287">
    <property type="term" value="F:magnesium ion binding"/>
    <property type="evidence" value="ECO:0007669"/>
    <property type="project" value="UniProtKB-UniRule"/>
</dbReference>
<evidence type="ECO:0000256" key="7">
    <source>
        <dbReference type="ARBA" id="ARBA00023160"/>
    </source>
</evidence>
<dbReference type="Proteomes" id="UP000276634">
    <property type="component" value="Unassembled WGS sequence"/>
</dbReference>
<keyword evidence="3 8" id="KW-0479">Metal-binding</keyword>
<dbReference type="GO" id="GO:0008897">
    <property type="term" value="F:holo-[acyl-carrier-protein] synthase activity"/>
    <property type="evidence" value="ECO:0007669"/>
    <property type="project" value="UniProtKB-UniRule"/>
</dbReference>
<dbReference type="SUPFAM" id="SSF56214">
    <property type="entry name" value="4'-phosphopantetheinyl transferase"/>
    <property type="match status" value="1"/>
</dbReference>
<comment type="subcellular location">
    <subcellularLocation>
        <location evidence="8">Cytoplasm</location>
    </subcellularLocation>
</comment>
<sequence length="130" mass="14060">MIVGLGTDVVRVARLARLHARWGVRLERRLLAPEERAELARSARPAHFLARRFAAKEAAVKALGTGFRDGIRKADVVVGHDPRGAPRLELRGAAARRARALGVARVHLSLSDEEDVALAVVILEAQPPAS</sequence>
<evidence type="ECO:0000259" key="9">
    <source>
        <dbReference type="Pfam" id="PF01648"/>
    </source>
</evidence>
<comment type="function">
    <text evidence="8">Transfers the 4'-phosphopantetheine moiety from coenzyme A to a Ser of acyl-carrier-protein.</text>
</comment>
<dbReference type="InterPro" id="IPR008278">
    <property type="entry name" value="4-PPantetheinyl_Trfase_dom"/>
</dbReference>
<feature type="binding site" evidence="8">
    <location>
        <position position="57"/>
    </location>
    <ligand>
        <name>Mg(2+)</name>
        <dbReference type="ChEBI" id="CHEBI:18420"/>
    </ligand>
</feature>
<dbReference type="AlphaFoldDB" id="A0A3N1XZV7"/>
<keyword evidence="11" id="KW-1185">Reference proteome</keyword>